<accession>K4K6J9</accession>
<proteinExistence type="predicted"/>
<evidence type="ECO:0000313" key="2">
    <source>
        <dbReference type="Proteomes" id="UP000000463"/>
    </source>
</evidence>
<sequence>MTEPYFTSDPEALAARAVRFPLRGPISIYDAWDGVALIDFAYRMRLPLGKLRERRCQQAVDVIKDHDSPAAFRLMAVSRLAQYQVMMVRFYLGPETILPTDEEIIRACEMLDRAYKKRRAEQRRRKKLLDAV</sequence>
<dbReference type="RefSeq" id="YP_006988556.1">
    <property type="nucleotide sequence ID" value="NC_019406.1"/>
</dbReference>
<evidence type="ECO:0000313" key="1">
    <source>
        <dbReference type="EMBL" id="AFU88192.1"/>
    </source>
</evidence>
<dbReference type="KEGG" id="vg:13995250"/>
<reference evidence="1 2" key="1">
    <citation type="journal article" date="2012" name="BMC Genomics">
        <title>The Caulobacter crescentus phage phiCbK: genomics of a canonical phage.</title>
        <authorList>
            <person name="Gill J.J."/>
            <person name="Berry J.D."/>
            <person name="Russell W.K."/>
            <person name="Lessor L."/>
            <person name="Escobar Garcia D.A."/>
            <person name="Hernandez D."/>
            <person name="Kane A."/>
            <person name="Keene J."/>
            <person name="Maddox M."/>
            <person name="Martin R."/>
            <person name="Mohan S."/>
            <person name="Thorn A.M."/>
            <person name="Russell D.H."/>
            <person name="Young R."/>
        </authorList>
    </citation>
    <scope>NUCLEOTIDE SEQUENCE [LARGE SCALE GENOMIC DNA]</scope>
</reference>
<dbReference type="GeneID" id="13995250"/>
<name>K4K6J9_9CAUD</name>
<organism evidence="1 2">
    <name type="scientific">Caulobacter phage CcrColossus</name>
    <dbReference type="NCBI Taxonomy" id="1211640"/>
    <lineage>
        <taxon>Viruses</taxon>
        <taxon>Duplodnaviria</taxon>
        <taxon>Heunggongvirae</taxon>
        <taxon>Uroviricota</taxon>
        <taxon>Caudoviricetes</taxon>
        <taxon>Jeanschmidtviridae</taxon>
        <taxon>Colossusvirus</taxon>
        <taxon>Colossusvirus colossus</taxon>
    </lineage>
</organism>
<dbReference type="EMBL" id="JX100810">
    <property type="protein sequence ID" value="AFU88192.1"/>
    <property type="molecule type" value="Genomic_DNA"/>
</dbReference>
<gene>
    <name evidence="1" type="ORF">CcrColossus_gp322</name>
</gene>
<protein>
    <submittedName>
        <fullName evidence="1">Uncharacterized protein</fullName>
    </submittedName>
</protein>
<keyword evidence="2" id="KW-1185">Reference proteome</keyword>
<dbReference type="Proteomes" id="UP000000463">
    <property type="component" value="Segment"/>
</dbReference>